<dbReference type="Proteomes" id="UP000245884">
    <property type="component" value="Unassembled WGS sequence"/>
</dbReference>
<name>A0A316ULC2_9BASI</name>
<gene>
    <name evidence="1" type="ORF">BDZ90DRAFT_57007</name>
</gene>
<dbReference type="RefSeq" id="XP_025360652.1">
    <property type="nucleotide sequence ID" value="XM_025509687.1"/>
</dbReference>
<dbReference type="EMBL" id="KZ819673">
    <property type="protein sequence ID" value="PWN26040.1"/>
    <property type="molecule type" value="Genomic_DNA"/>
</dbReference>
<evidence type="ECO:0000313" key="2">
    <source>
        <dbReference type="Proteomes" id="UP000245884"/>
    </source>
</evidence>
<reference evidence="1 2" key="1">
    <citation type="journal article" date="2018" name="Mol. Biol. Evol.">
        <title>Broad Genomic Sampling Reveals a Smut Pathogenic Ancestry of the Fungal Clade Ustilaginomycotina.</title>
        <authorList>
            <person name="Kijpornyongpan T."/>
            <person name="Mondo S.J."/>
            <person name="Barry K."/>
            <person name="Sandor L."/>
            <person name="Lee J."/>
            <person name="Lipzen A."/>
            <person name="Pangilinan J."/>
            <person name="LaButti K."/>
            <person name="Hainaut M."/>
            <person name="Henrissat B."/>
            <person name="Grigoriev I.V."/>
            <person name="Spatafora J.W."/>
            <person name="Aime M.C."/>
        </authorList>
    </citation>
    <scope>NUCLEOTIDE SEQUENCE [LARGE SCALE GENOMIC DNA]</scope>
    <source>
        <strain evidence="1 2">MCA 5214</strain>
    </source>
</reference>
<keyword evidence="2" id="KW-1185">Reference proteome</keyword>
<organism evidence="1 2">
    <name type="scientific">Jaminaea rosea</name>
    <dbReference type="NCBI Taxonomy" id="1569628"/>
    <lineage>
        <taxon>Eukaryota</taxon>
        <taxon>Fungi</taxon>
        <taxon>Dikarya</taxon>
        <taxon>Basidiomycota</taxon>
        <taxon>Ustilaginomycotina</taxon>
        <taxon>Exobasidiomycetes</taxon>
        <taxon>Microstromatales</taxon>
        <taxon>Microstromatales incertae sedis</taxon>
        <taxon>Jaminaea</taxon>
    </lineage>
</organism>
<proteinExistence type="predicted"/>
<dbReference type="AlphaFoldDB" id="A0A316ULC2"/>
<evidence type="ECO:0000313" key="1">
    <source>
        <dbReference type="EMBL" id="PWN26040.1"/>
    </source>
</evidence>
<accession>A0A316ULC2</accession>
<protein>
    <submittedName>
        <fullName evidence="1">Uncharacterized protein</fullName>
    </submittedName>
</protein>
<sequence length="164" mass="18950">MTLLYGMLAFPTRADRLTDTGATLYHSLRADLSATKSKPPRVKPSSEWRLRLQSVPTSCVVRRPLSSAQSLRYTSLTLYAQRLFGLRRIRSLVRLVCVVWHGLELPELPQSRGRDKGFDEACWVHFPLANWIRDHFEIDLPTKGFRNCRRRRSRRPSAVMVGRS</sequence>
<dbReference type="GeneID" id="37031510"/>